<feature type="region of interest" description="Disordered" evidence="1">
    <location>
        <begin position="119"/>
        <end position="147"/>
    </location>
</feature>
<proteinExistence type="predicted"/>
<protein>
    <submittedName>
        <fullName evidence="2">Uncharacterized protein</fullName>
    </submittedName>
</protein>
<name>A0AAD1UJT0_EUPCR</name>
<gene>
    <name evidence="2" type="ORF">ECRASSUSDP1_LOCUS9351</name>
</gene>
<keyword evidence="3" id="KW-1185">Reference proteome</keyword>
<feature type="compositionally biased region" description="Polar residues" evidence="1">
    <location>
        <begin position="119"/>
        <end position="131"/>
    </location>
</feature>
<reference evidence="2" key="1">
    <citation type="submission" date="2023-07" db="EMBL/GenBank/DDBJ databases">
        <authorList>
            <consortium name="AG Swart"/>
            <person name="Singh M."/>
            <person name="Singh A."/>
            <person name="Seah K."/>
            <person name="Emmerich C."/>
        </authorList>
    </citation>
    <scope>NUCLEOTIDE SEQUENCE</scope>
    <source>
        <strain evidence="2">DP1</strain>
    </source>
</reference>
<comment type="caution">
    <text evidence="2">The sequence shown here is derived from an EMBL/GenBank/DDBJ whole genome shotgun (WGS) entry which is preliminary data.</text>
</comment>
<evidence type="ECO:0000313" key="3">
    <source>
        <dbReference type="Proteomes" id="UP001295684"/>
    </source>
</evidence>
<evidence type="ECO:0000256" key="1">
    <source>
        <dbReference type="SAM" id="MobiDB-lite"/>
    </source>
</evidence>
<dbReference type="AlphaFoldDB" id="A0AAD1UJT0"/>
<accession>A0AAD1UJT0</accession>
<dbReference type="Proteomes" id="UP001295684">
    <property type="component" value="Unassembled WGS sequence"/>
</dbReference>
<dbReference type="EMBL" id="CAMPGE010009189">
    <property type="protein sequence ID" value="CAI2368062.1"/>
    <property type="molecule type" value="Genomic_DNA"/>
</dbReference>
<sequence>MEFFETNLEGLVSKMKTKHSRIGNIMLQNDLSWMHQFQSVNRKRTLQEKQDAEVNILKMSRDKYQSKDTDRSQERKKHDSFCTLFQSESILPQFKQISSSHSGYLDDIKKGLGGFTPNNDYSLSQSSSTNGPMKLRDLKNKGNSDPYSLSSIVRNKMKNLKSNSYSFNSVSREKLQSISMAEKIDVPGANRYNPNYRALKPRSIGVIIKPITRTSHFYKPKPKEKHFLLKRISLSLKSKSKLRKRNISIDTKKIISQKDFGIRGLNNFRKPHLMKKFRIKRGLRQIKSKDRKSFFEKS</sequence>
<evidence type="ECO:0000313" key="2">
    <source>
        <dbReference type="EMBL" id="CAI2368062.1"/>
    </source>
</evidence>
<organism evidence="2 3">
    <name type="scientific">Euplotes crassus</name>
    <dbReference type="NCBI Taxonomy" id="5936"/>
    <lineage>
        <taxon>Eukaryota</taxon>
        <taxon>Sar</taxon>
        <taxon>Alveolata</taxon>
        <taxon>Ciliophora</taxon>
        <taxon>Intramacronucleata</taxon>
        <taxon>Spirotrichea</taxon>
        <taxon>Hypotrichia</taxon>
        <taxon>Euplotida</taxon>
        <taxon>Euplotidae</taxon>
        <taxon>Moneuplotes</taxon>
    </lineage>
</organism>